<dbReference type="OrthoDB" id="5984008at2759"/>
<dbReference type="Proteomes" id="UP000051574">
    <property type="component" value="Unassembled WGS sequence"/>
</dbReference>
<protein>
    <recommendedName>
        <fullName evidence="4">Solute-binding protein family 3/N-terminal domain-containing protein</fullName>
    </recommendedName>
</protein>
<evidence type="ECO:0000313" key="2">
    <source>
        <dbReference type="EMBL" id="KRT86242.1"/>
    </source>
</evidence>
<proteinExistence type="predicted"/>
<comment type="caution">
    <text evidence="2">The sequence shown here is derived from an EMBL/GenBank/DDBJ whole genome shotgun (WGS) entry which is preliminary data.</text>
</comment>
<keyword evidence="3" id="KW-1185">Reference proteome</keyword>
<dbReference type="PANTHER" id="PTHR18966">
    <property type="entry name" value="IONOTROPIC GLUTAMATE RECEPTOR"/>
    <property type="match status" value="1"/>
</dbReference>
<feature type="non-terminal residue" evidence="2">
    <location>
        <position position="1"/>
    </location>
</feature>
<evidence type="ECO:0000256" key="1">
    <source>
        <dbReference type="SAM" id="Phobius"/>
    </source>
</evidence>
<dbReference type="AlphaFoldDB" id="A0A0T6BFX2"/>
<dbReference type="SUPFAM" id="SSF53850">
    <property type="entry name" value="Periplasmic binding protein-like II"/>
    <property type="match status" value="1"/>
</dbReference>
<accession>A0A0T6BFX2</accession>
<reference evidence="2 3" key="1">
    <citation type="submission" date="2015-09" db="EMBL/GenBank/DDBJ databases">
        <title>Draft genome of the scarab beetle Oryctes borbonicus.</title>
        <authorList>
            <person name="Meyer J.M."/>
            <person name="Markov G.V."/>
            <person name="Baskaran P."/>
            <person name="Herrmann M."/>
            <person name="Sommer R.J."/>
            <person name="Roedelsperger C."/>
        </authorList>
    </citation>
    <scope>NUCLEOTIDE SEQUENCE [LARGE SCALE GENOMIC DNA]</scope>
    <source>
        <strain evidence="2">OB123</strain>
        <tissue evidence="2">Whole animal</tissue>
    </source>
</reference>
<gene>
    <name evidence="2" type="ORF">AMK59_1339</name>
</gene>
<keyword evidence="1" id="KW-0812">Transmembrane</keyword>
<dbReference type="Gene3D" id="3.40.190.10">
    <property type="entry name" value="Periplasmic binding protein-like II"/>
    <property type="match status" value="1"/>
</dbReference>
<dbReference type="InterPro" id="IPR015683">
    <property type="entry name" value="Ionotropic_Glu_rcpt"/>
</dbReference>
<dbReference type="EMBL" id="LJIG01000698">
    <property type="protein sequence ID" value="KRT86242.1"/>
    <property type="molecule type" value="Genomic_DNA"/>
</dbReference>
<evidence type="ECO:0000313" key="3">
    <source>
        <dbReference type="Proteomes" id="UP000051574"/>
    </source>
</evidence>
<keyword evidence="1" id="KW-0472">Membrane</keyword>
<sequence>LDCIRNNSLSDSDANYHLLTIPDSPYRTAINEAILRLQESGTLRILKERWWKQMHGGGQCNETEHSEADSATELGIDHVGGVFVVLTGGVILAFLVAVFEFLWNVRKISVMGQMTPMQAFTKELQFALRVSDSRKAVAKKRTPVRDLET</sequence>
<organism evidence="2 3">
    <name type="scientific">Oryctes borbonicus</name>
    <dbReference type="NCBI Taxonomy" id="1629725"/>
    <lineage>
        <taxon>Eukaryota</taxon>
        <taxon>Metazoa</taxon>
        <taxon>Ecdysozoa</taxon>
        <taxon>Arthropoda</taxon>
        <taxon>Hexapoda</taxon>
        <taxon>Insecta</taxon>
        <taxon>Pterygota</taxon>
        <taxon>Neoptera</taxon>
        <taxon>Endopterygota</taxon>
        <taxon>Coleoptera</taxon>
        <taxon>Polyphaga</taxon>
        <taxon>Scarabaeiformia</taxon>
        <taxon>Scarabaeidae</taxon>
        <taxon>Dynastinae</taxon>
        <taxon>Oryctes</taxon>
    </lineage>
</organism>
<name>A0A0T6BFX2_9SCAR</name>
<keyword evidence="1" id="KW-1133">Transmembrane helix</keyword>
<evidence type="ECO:0008006" key="4">
    <source>
        <dbReference type="Google" id="ProtNLM"/>
    </source>
</evidence>
<feature type="transmembrane region" description="Helical" evidence="1">
    <location>
        <begin position="82"/>
        <end position="103"/>
    </location>
</feature>